<dbReference type="Proteomes" id="UP000789901">
    <property type="component" value="Unassembled WGS sequence"/>
</dbReference>
<comment type="caution">
    <text evidence="1">The sequence shown here is derived from an EMBL/GenBank/DDBJ whole genome shotgun (WGS) entry which is preliminary data.</text>
</comment>
<organism evidence="1 2">
    <name type="scientific">Gigaspora margarita</name>
    <dbReference type="NCBI Taxonomy" id="4874"/>
    <lineage>
        <taxon>Eukaryota</taxon>
        <taxon>Fungi</taxon>
        <taxon>Fungi incertae sedis</taxon>
        <taxon>Mucoromycota</taxon>
        <taxon>Glomeromycotina</taxon>
        <taxon>Glomeromycetes</taxon>
        <taxon>Diversisporales</taxon>
        <taxon>Gigasporaceae</taxon>
        <taxon>Gigaspora</taxon>
    </lineage>
</organism>
<feature type="non-terminal residue" evidence="1">
    <location>
        <position position="97"/>
    </location>
</feature>
<sequence>MVVDVETIKVNLFKTLIELDGYGIQNESEEGDFTPKGSETTCLRIEEPPKPLSSYKKENYIANPTLMEIDPNKNSSEINMKINPIQEDEITVPGKQT</sequence>
<dbReference type="EMBL" id="CAJVQB010083535">
    <property type="protein sequence ID" value="CAG8846438.1"/>
    <property type="molecule type" value="Genomic_DNA"/>
</dbReference>
<evidence type="ECO:0000313" key="1">
    <source>
        <dbReference type="EMBL" id="CAG8846438.1"/>
    </source>
</evidence>
<proteinExistence type="predicted"/>
<accession>A0ABN7X4R2</accession>
<gene>
    <name evidence="1" type="ORF">GMARGA_LOCUS38160</name>
</gene>
<keyword evidence="2" id="KW-1185">Reference proteome</keyword>
<evidence type="ECO:0000313" key="2">
    <source>
        <dbReference type="Proteomes" id="UP000789901"/>
    </source>
</evidence>
<name>A0ABN7X4R2_GIGMA</name>
<reference evidence="1 2" key="1">
    <citation type="submission" date="2021-06" db="EMBL/GenBank/DDBJ databases">
        <authorList>
            <person name="Kallberg Y."/>
            <person name="Tangrot J."/>
            <person name="Rosling A."/>
        </authorList>
    </citation>
    <scope>NUCLEOTIDE SEQUENCE [LARGE SCALE GENOMIC DNA]</scope>
    <source>
        <strain evidence="1 2">120-4 pot B 10/14</strain>
    </source>
</reference>
<protein>
    <submittedName>
        <fullName evidence="1">12345_t:CDS:1</fullName>
    </submittedName>
</protein>